<organism evidence="2 3">
    <name type="scientific">Flavobacterium fragile</name>
    <dbReference type="NCBI Taxonomy" id="2949085"/>
    <lineage>
        <taxon>Bacteria</taxon>
        <taxon>Pseudomonadati</taxon>
        <taxon>Bacteroidota</taxon>
        <taxon>Flavobacteriia</taxon>
        <taxon>Flavobacteriales</taxon>
        <taxon>Flavobacteriaceae</taxon>
        <taxon>Flavobacterium</taxon>
    </lineage>
</organism>
<keyword evidence="1" id="KW-0812">Transmembrane</keyword>
<evidence type="ECO:0000313" key="3">
    <source>
        <dbReference type="Proteomes" id="UP001203342"/>
    </source>
</evidence>
<protein>
    <submittedName>
        <fullName evidence="2">FeoB-associated Cys-rich membrane protein</fullName>
    </submittedName>
</protein>
<sequence>MDVQQILVYLSLFIAIGFLVKKFFWKKRKKKSKPCNDDCACH</sequence>
<comment type="caution">
    <text evidence="2">The sequence shown here is derived from an EMBL/GenBank/DDBJ whole genome shotgun (WGS) entry which is preliminary data.</text>
</comment>
<evidence type="ECO:0000256" key="1">
    <source>
        <dbReference type="SAM" id="Phobius"/>
    </source>
</evidence>
<name>A0ABT0TF84_9FLAO</name>
<proteinExistence type="predicted"/>
<accession>A0ABT0TF84</accession>
<dbReference type="EMBL" id="JAMLJN010000002">
    <property type="protein sequence ID" value="MCL9769557.1"/>
    <property type="molecule type" value="Genomic_DNA"/>
</dbReference>
<evidence type="ECO:0000313" key="2">
    <source>
        <dbReference type="EMBL" id="MCL9769557.1"/>
    </source>
</evidence>
<keyword evidence="3" id="KW-1185">Reference proteome</keyword>
<feature type="transmembrane region" description="Helical" evidence="1">
    <location>
        <begin position="6"/>
        <end position="24"/>
    </location>
</feature>
<gene>
    <name evidence="2" type="ORF">NAT47_03920</name>
</gene>
<keyword evidence="1" id="KW-0472">Membrane</keyword>
<keyword evidence="1" id="KW-1133">Transmembrane helix</keyword>
<dbReference type="Proteomes" id="UP001203342">
    <property type="component" value="Unassembled WGS sequence"/>
</dbReference>
<reference evidence="2 3" key="1">
    <citation type="submission" date="2022-05" db="EMBL/GenBank/DDBJ databases">
        <title>Flavobacterium sp., isolated from activated sludge.</title>
        <authorList>
            <person name="Ran Q."/>
        </authorList>
    </citation>
    <scope>NUCLEOTIDE SEQUENCE [LARGE SCALE GENOMIC DNA]</scope>
    <source>
        <strain evidence="2 3">HXWNR69</strain>
    </source>
</reference>